<dbReference type="Pfam" id="PF20237">
    <property type="entry name" value="DUF6594"/>
    <property type="match status" value="1"/>
</dbReference>
<dbReference type="EMBL" id="KN846992">
    <property type="protein sequence ID" value="KIW90619.1"/>
    <property type="molecule type" value="Genomic_DNA"/>
</dbReference>
<evidence type="ECO:0000313" key="3">
    <source>
        <dbReference type="EMBL" id="KIW90619.1"/>
    </source>
</evidence>
<evidence type="ECO:0000256" key="1">
    <source>
        <dbReference type="SAM" id="Phobius"/>
    </source>
</evidence>
<gene>
    <name evidence="3" type="ORF">Z519_08402</name>
</gene>
<feature type="transmembrane region" description="Helical" evidence="1">
    <location>
        <begin position="214"/>
        <end position="235"/>
    </location>
</feature>
<dbReference type="OrthoDB" id="3533814at2759"/>
<dbReference type="InterPro" id="IPR046529">
    <property type="entry name" value="DUF6594"/>
</dbReference>
<evidence type="ECO:0000259" key="2">
    <source>
        <dbReference type="Pfam" id="PF20237"/>
    </source>
</evidence>
<accession>A0A0D2I171</accession>
<reference evidence="3" key="1">
    <citation type="submission" date="2015-01" db="EMBL/GenBank/DDBJ databases">
        <title>The Genome Sequence of Cladophialophora bantiana CBS 173.52.</title>
        <authorList>
            <consortium name="The Broad Institute Genomics Platform"/>
            <person name="Cuomo C."/>
            <person name="de Hoog S."/>
            <person name="Gorbushina A."/>
            <person name="Stielow B."/>
            <person name="Teixiera M."/>
            <person name="Abouelleil A."/>
            <person name="Chapman S.B."/>
            <person name="Priest M."/>
            <person name="Young S.K."/>
            <person name="Wortman J."/>
            <person name="Nusbaum C."/>
            <person name="Birren B."/>
        </authorList>
    </citation>
    <scope>NUCLEOTIDE SEQUENCE [LARGE SCALE GENOMIC DNA]</scope>
    <source>
        <strain evidence="3">CBS 173.52</strain>
    </source>
</reference>
<dbReference type="GeneID" id="27701330"/>
<dbReference type="RefSeq" id="XP_016617288.1">
    <property type="nucleotide sequence ID" value="XM_016766130.1"/>
</dbReference>
<feature type="transmembrane region" description="Helical" evidence="1">
    <location>
        <begin position="241"/>
        <end position="262"/>
    </location>
</feature>
<organism evidence="3 4">
    <name type="scientific">Cladophialophora bantiana (strain ATCC 10958 / CBS 173.52 / CDC B-1940 / NIH 8579)</name>
    <name type="common">Xylohypha bantiana</name>
    <dbReference type="NCBI Taxonomy" id="1442370"/>
    <lineage>
        <taxon>Eukaryota</taxon>
        <taxon>Fungi</taxon>
        <taxon>Dikarya</taxon>
        <taxon>Ascomycota</taxon>
        <taxon>Pezizomycotina</taxon>
        <taxon>Eurotiomycetes</taxon>
        <taxon>Chaetothyriomycetidae</taxon>
        <taxon>Chaetothyriales</taxon>
        <taxon>Herpotrichiellaceae</taxon>
        <taxon>Cladophialophora</taxon>
    </lineage>
</organism>
<evidence type="ECO:0000313" key="4">
    <source>
        <dbReference type="Proteomes" id="UP000053789"/>
    </source>
</evidence>
<feature type="domain" description="DUF6594" evidence="2">
    <location>
        <begin position="9"/>
        <end position="278"/>
    </location>
</feature>
<keyword evidence="1" id="KW-0472">Membrane</keyword>
<dbReference type="VEuPathDB" id="FungiDB:Z519_08402"/>
<keyword evidence="1" id="KW-1133">Transmembrane helix</keyword>
<dbReference type="HOGENOM" id="CLU_051118_0_0_1"/>
<dbReference type="PANTHER" id="PTHR34502">
    <property type="entry name" value="DUF6594 DOMAIN-CONTAINING PROTEIN-RELATED"/>
    <property type="match status" value="1"/>
</dbReference>
<dbReference type="Proteomes" id="UP000053789">
    <property type="component" value="Unassembled WGS sequence"/>
</dbReference>
<dbReference type="PANTHER" id="PTHR34502:SF4">
    <property type="entry name" value="DUF6594 DOMAIN-CONTAINING PROTEIN"/>
    <property type="match status" value="1"/>
</dbReference>
<keyword evidence="1" id="KW-0812">Transmembrane</keyword>
<protein>
    <recommendedName>
        <fullName evidence="2">DUF6594 domain-containing protein</fullName>
    </recommendedName>
</protein>
<proteinExistence type="predicted"/>
<name>A0A0D2I171_CLAB1</name>
<dbReference type="AlphaFoldDB" id="A0A0D2I171"/>
<keyword evidence="4" id="KW-1185">Reference proteome</keyword>
<sequence length="279" mass="31648">MAAKIGAGFPGLARLLDSDKDKFLMVFNRFDRLAVQNLVYLQSELYHLQTELDAMDNEDLRCSPYDPDFVSRELAIKSWKYLREKDVKVMGGAPETREQRRLKLIREIRATLKEYREAMLQQVQINNLDTPSDKTHFAITEEIETHKATLEFPDDAQAVYANIDELLSLRSPVFRDSLTCWVDSHLEKRMFKHEPSKGVVSYYRHALLSNTANSIYVGIALACMLLPIFALYAVGRYASESYAGWVELGIISACIVFSLIFLSKAANLGRSEMFASAAG</sequence>